<dbReference type="InterPro" id="IPR029052">
    <property type="entry name" value="Metallo-depent_PP-like"/>
</dbReference>
<evidence type="ECO:0000313" key="2">
    <source>
        <dbReference type="EMBL" id="MBO1039770.1"/>
    </source>
</evidence>
<gene>
    <name evidence="2" type="ORF">IPV26_08865</name>
</gene>
<dbReference type="Gene3D" id="3.60.21.10">
    <property type="match status" value="1"/>
</dbReference>
<dbReference type="SUPFAM" id="SSF56300">
    <property type="entry name" value="Metallo-dependent phosphatases"/>
    <property type="match status" value="1"/>
</dbReference>
<dbReference type="PANTHER" id="PTHR43143:SF1">
    <property type="entry name" value="SERINE_THREONINE-PROTEIN PHOSPHATASE CPPED1"/>
    <property type="match status" value="1"/>
</dbReference>
<dbReference type="Proteomes" id="UP000718278">
    <property type="component" value="Unassembled WGS sequence"/>
</dbReference>
<accession>A0ABS3K0B8</accession>
<sequence length="283" mass="31381">MRIVQITDTHLSPAKSHFNSNWSPLVAWVEQQKPDLIIHTGDLTVDGADVETDLIFCRDRIAELPAPVLSLPGNHDIGHLPGSHQPVNPLRLARWRTHFGPDYWAKDFGDWRIIGLNSLIIGANSAEEEEQFQWLEAELNSSDGKPVAVFAHKPVFVDAPNEGDTGYWGISPAPRQRLYDLFKAHNVKLHASGHLHRAWEGSADGISYIWAPAAAFIVGPMERDLPGERILGAAIHDLGETVTSEIVRIEELIPYVIDDVVHEVYPQHTGDGEADELIAEASQ</sequence>
<proteinExistence type="predicted"/>
<protein>
    <submittedName>
        <fullName evidence="2">Metallophosphoesterase</fullName>
    </submittedName>
</protein>
<dbReference type="RefSeq" id="WP_207488340.1">
    <property type="nucleotide sequence ID" value="NZ_JADIJS010000001.1"/>
</dbReference>
<dbReference type="InterPro" id="IPR004843">
    <property type="entry name" value="Calcineurin-like_PHP"/>
</dbReference>
<dbReference type="EMBL" id="JADIJS010000001">
    <property type="protein sequence ID" value="MBO1039770.1"/>
    <property type="molecule type" value="Genomic_DNA"/>
</dbReference>
<dbReference type="InterPro" id="IPR051918">
    <property type="entry name" value="STPP_CPPED1"/>
</dbReference>
<reference evidence="2 3" key="1">
    <citation type="submission" date="2020-10" db="EMBL/GenBank/DDBJ databases">
        <title>Genomic characterization of underground lake bacteria from Wind Cave National Park: Insight into the archetypical LuxI/LuxR and identification of LuxR solos.</title>
        <authorList>
            <person name="Wengert P.C."/>
            <person name="Savka M.A."/>
        </authorList>
    </citation>
    <scope>NUCLEOTIDE SEQUENCE [LARGE SCALE GENOMIC DNA]</scope>
    <source>
        <strain evidence="2 3">SD316</strain>
    </source>
</reference>
<evidence type="ECO:0000259" key="1">
    <source>
        <dbReference type="Pfam" id="PF00149"/>
    </source>
</evidence>
<keyword evidence="3" id="KW-1185">Reference proteome</keyword>
<name>A0ABS3K0B8_9HYPH</name>
<dbReference type="PANTHER" id="PTHR43143">
    <property type="entry name" value="METALLOPHOSPHOESTERASE, CALCINEURIN SUPERFAMILY"/>
    <property type="match status" value="1"/>
</dbReference>
<comment type="caution">
    <text evidence="2">The sequence shown here is derived from an EMBL/GenBank/DDBJ whole genome shotgun (WGS) entry which is preliminary data.</text>
</comment>
<evidence type="ECO:0000313" key="3">
    <source>
        <dbReference type="Proteomes" id="UP000718278"/>
    </source>
</evidence>
<dbReference type="Pfam" id="PF00149">
    <property type="entry name" value="Metallophos"/>
    <property type="match status" value="1"/>
</dbReference>
<feature type="domain" description="Calcineurin-like phosphoesterase" evidence="1">
    <location>
        <begin position="1"/>
        <end position="197"/>
    </location>
</feature>
<organism evidence="2 3">
    <name type="scientific">Brucella pituitosa</name>
    <dbReference type="NCBI Taxonomy" id="571256"/>
    <lineage>
        <taxon>Bacteria</taxon>
        <taxon>Pseudomonadati</taxon>
        <taxon>Pseudomonadota</taxon>
        <taxon>Alphaproteobacteria</taxon>
        <taxon>Hyphomicrobiales</taxon>
        <taxon>Brucellaceae</taxon>
        <taxon>Brucella/Ochrobactrum group</taxon>
        <taxon>Brucella</taxon>
    </lineage>
</organism>